<sequence>MKKIRRFTFYFLLGLAVVLGGAVAGVWLGQDRIIALFVQEVNHYLRTPVKVGRMEVSLLDQFPRVSITLHEVRVSGSLAQDTVPLARVRRLYCAFDAWDLWRGHYRIRAVTLTDGQVYVGHDGQGRPNYDVIQYDTTSAPSDKPLAFGLENVQLARIHTTYHDQLRQQRYTVQVENMKAELDVNDMLVDIAAQGDTHVEALQMGSDAYFRDKALKIKTRLRVDRAARLVTIEPSELNIGRAAYGIAGKVSYQGATDLDVRLDGRNTDVQSVLALLPPRVANRLSAYRSRGDVYFGGTVRGTLAGENNPRLDFQFGCRNASFYHPDYRQAVEQVFLTGSFSNGTSRSARTSELDLRGVRGTLHGRPFSGSLRYTNFQDPSVALELNADLDVARALRFYPVAAIRGGSGTAQLKVSFAGKMKEFRASPATAAVQSTGELTLRGVQLRLRDYTQPFSNLNGNFVLRHNDVTIGSFTGRVGGSDFQMTGVLGNALGWLLLPRQQLLINANLESRLLNFNQLLSLRASTTSAATAAAAQPGGYGFRLPTSLALNLRAHAQRVRFRRFRGQELRGTFRMQNQVLSASLLTVAAAGGRASFRGTLDARQPSLLRLSSSTSCQQLPLDSLFYVFEDFGQQFITARHLRGTLTASAESDMYFSGSLDPLTDKLEAEVKMTVRNGELNNFAPLQKLSMIAGRERLRDLRFAQLTTPVYIQSRTVYLPEMEIRSNVKAASLVRVTGTHTFDQQMDYHLSIPILPGLLSRVVPGNSTAGPSLLLAIQGDEDNFRVSYDRARAQTARQPTTAPAATRKPGLLDGLLKPAASGAAATSTTLPTEPRKPFETKKQPEKKPAQPQTGEYFDF</sequence>
<proteinExistence type="predicted"/>
<feature type="compositionally biased region" description="Low complexity" evidence="1">
    <location>
        <begin position="790"/>
        <end position="804"/>
    </location>
</feature>
<dbReference type="PANTHER" id="PTHR30441:SF8">
    <property type="entry name" value="DUF748 DOMAIN-CONTAINING PROTEIN"/>
    <property type="match status" value="1"/>
</dbReference>
<evidence type="ECO:0000256" key="1">
    <source>
        <dbReference type="SAM" id="MobiDB-lite"/>
    </source>
</evidence>
<name>A0ABY4CX59_9BACT</name>
<protein>
    <recommendedName>
        <fullName evidence="4">AsmA-like C-terminal domain-containing protein</fullName>
    </recommendedName>
</protein>
<organism evidence="2 3">
    <name type="scientific">Hymenobacter tibetensis</name>
    <dbReference type="NCBI Taxonomy" id="497967"/>
    <lineage>
        <taxon>Bacteria</taxon>
        <taxon>Pseudomonadati</taxon>
        <taxon>Bacteroidota</taxon>
        <taxon>Cytophagia</taxon>
        <taxon>Cytophagales</taxon>
        <taxon>Hymenobacteraceae</taxon>
        <taxon>Hymenobacter</taxon>
    </lineage>
</organism>
<evidence type="ECO:0008006" key="4">
    <source>
        <dbReference type="Google" id="ProtNLM"/>
    </source>
</evidence>
<feature type="compositionally biased region" description="Low complexity" evidence="1">
    <location>
        <begin position="811"/>
        <end position="829"/>
    </location>
</feature>
<gene>
    <name evidence="2" type="ORF">MTX78_21820</name>
</gene>
<feature type="compositionally biased region" description="Basic and acidic residues" evidence="1">
    <location>
        <begin position="830"/>
        <end position="845"/>
    </location>
</feature>
<dbReference type="Proteomes" id="UP000831113">
    <property type="component" value="Chromosome"/>
</dbReference>
<feature type="region of interest" description="Disordered" evidence="1">
    <location>
        <begin position="790"/>
        <end position="856"/>
    </location>
</feature>
<evidence type="ECO:0000313" key="3">
    <source>
        <dbReference type="Proteomes" id="UP000831113"/>
    </source>
</evidence>
<evidence type="ECO:0000313" key="2">
    <source>
        <dbReference type="EMBL" id="UOG74743.1"/>
    </source>
</evidence>
<keyword evidence="3" id="KW-1185">Reference proteome</keyword>
<reference evidence="2 3" key="1">
    <citation type="submission" date="2022-03" db="EMBL/GenBank/DDBJ databases">
        <title>Hymenobactersp. isolated from the air.</title>
        <authorList>
            <person name="Won M."/>
            <person name="Kwon S.-W."/>
        </authorList>
    </citation>
    <scope>NUCLEOTIDE SEQUENCE [LARGE SCALE GENOMIC DNA]</scope>
    <source>
        <strain evidence="2 3">KACC 21982</strain>
    </source>
</reference>
<dbReference type="RefSeq" id="WP_243798313.1">
    <property type="nucleotide sequence ID" value="NZ_CP094669.1"/>
</dbReference>
<dbReference type="EMBL" id="CP094669">
    <property type="protein sequence ID" value="UOG74743.1"/>
    <property type="molecule type" value="Genomic_DNA"/>
</dbReference>
<accession>A0ABY4CX59</accession>
<dbReference type="InterPro" id="IPR052894">
    <property type="entry name" value="AsmA-related"/>
</dbReference>
<dbReference type="PANTHER" id="PTHR30441">
    <property type="entry name" value="DUF748 DOMAIN-CONTAINING PROTEIN"/>
    <property type="match status" value="1"/>
</dbReference>